<evidence type="ECO:0000313" key="3">
    <source>
        <dbReference type="Proteomes" id="UP000236584"/>
    </source>
</evidence>
<sequence length="61" mass="6183">MLCGPDRVGPPRAVVVVPSPDGFSSDDGDATRRVRAGSAAAGENGVAEPFTTPLSDCRPTV</sequence>
<dbReference type="KEGG" id="srub:C2R22_16905"/>
<dbReference type="Proteomes" id="UP000236584">
    <property type="component" value="Chromosome"/>
</dbReference>
<evidence type="ECO:0000313" key="2">
    <source>
        <dbReference type="EMBL" id="AUV83118.1"/>
    </source>
</evidence>
<dbReference type="EMBL" id="CP026309">
    <property type="protein sequence ID" value="AUV83118.1"/>
    <property type="molecule type" value="Genomic_DNA"/>
</dbReference>
<dbReference type="AlphaFoldDB" id="A0A2I8VMH8"/>
<feature type="region of interest" description="Disordered" evidence="1">
    <location>
        <begin position="1"/>
        <end position="61"/>
    </location>
</feature>
<organism evidence="2 3">
    <name type="scientific">Salinigranum rubrum</name>
    <dbReference type="NCBI Taxonomy" id="755307"/>
    <lineage>
        <taxon>Archaea</taxon>
        <taxon>Methanobacteriati</taxon>
        <taxon>Methanobacteriota</taxon>
        <taxon>Stenosarchaea group</taxon>
        <taxon>Halobacteria</taxon>
        <taxon>Halobacteriales</taxon>
        <taxon>Haloferacaceae</taxon>
        <taxon>Salinigranum</taxon>
    </lineage>
</organism>
<accession>A0A2I8VMH8</accession>
<protein>
    <submittedName>
        <fullName evidence="2">Uncharacterized protein</fullName>
    </submittedName>
</protein>
<reference evidence="2 3" key="1">
    <citation type="submission" date="2018-01" db="EMBL/GenBank/DDBJ databases">
        <title>Complete genome sequence of Salinigranum rubrum GX10T, an extremely halophilic archaeon isolated from a marine solar saltern.</title>
        <authorList>
            <person name="Han S."/>
        </authorList>
    </citation>
    <scope>NUCLEOTIDE SEQUENCE [LARGE SCALE GENOMIC DNA]</scope>
    <source>
        <strain evidence="2 3">GX10</strain>
    </source>
</reference>
<evidence type="ECO:0000256" key="1">
    <source>
        <dbReference type="SAM" id="MobiDB-lite"/>
    </source>
</evidence>
<name>A0A2I8VMH8_9EURY</name>
<gene>
    <name evidence="2" type="ORF">C2R22_16905</name>
</gene>
<proteinExistence type="predicted"/>
<feature type="compositionally biased region" description="Low complexity" evidence="1">
    <location>
        <begin position="1"/>
        <end position="25"/>
    </location>
</feature>
<keyword evidence="3" id="KW-1185">Reference proteome</keyword>